<evidence type="ECO:0000313" key="3">
    <source>
        <dbReference type="Proteomes" id="UP000824025"/>
    </source>
</evidence>
<reference evidence="2" key="1">
    <citation type="journal article" date="2021" name="PeerJ">
        <title>Extensive microbial diversity within the chicken gut microbiome revealed by metagenomics and culture.</title>
        <authorList>
            <person name="Gilroy R."/>
            <person name="Ravi A."/>
            <person name="Getino M."/>
            <person name="Pursley I."/>
            <person name="Horton D.L."/>
            <person name="Alikhan N.F."/>
            <person name="Baker D."/>
            <person name="Gharbi K."/>
            <person name="Hall N."/>
            <person name="Watson M."/>
            <person name="Adriaenssens E.M."/>
            <person name="Foster-Nyarko E."/>
            <person name="Jarju S."/>
            <person name="Secka A."/>
            <person name="Antonio M."/>
            <person name="Oren A."/>
            <person name="Chaudhuri R.R."/>
            <person name="La Ragione R."/>
            <person name="Hildebrand F."/>
            <person name="Pallen M.J."/>
        </authorList>
    </citation>
    <scope>NUCLEOTIDE SEQUENCE</scope>
    <source>
        <strain evidence="2">CHK192-19661</strain>
    </source>
</reference>
<dbReference type="AlphaFoldDB" id="A0A9D2D5K6"/>
<dbReference type="Proteomes" id="UP000824025">
    <property type="component" value="Unassembled WGS sequence"/>
</dbReference>
<evidence type="ECO:0000313" key="2">
    <source>
        <dbReference type="EMBL" id="HIZ08850.1"/>
    </source>
</evidence>
<gene>
    <name evidence="2" type="ORF">H9726_00040</name>
</gene>
<evidence type="ECO:0000256" key="1">
    <source>
        <dbReference type="SAM" id="Phobius"/>
    </source>
</evidence>
<keyword evidence="1" id="KW-0812">Transmembrane</keyword>
<protein>
    <submittedName>
        <fullName evidence="2">Uncharacterized protein</fullName>
    </submittedName>
</protein>
<organism evidence="2 3">
    <name type="scientific">Candidatus Borkfalkia avicola</name>
    <dbReference type="NCBI Taxonomy" id="2838503"/>
    <lineage>
        <taxon>Bacteria</taxon>
        <taxon>Bacillati</taxon>
        <taxon>Bacillota</taxon>
        <taxon>Clostridia</taxon>
        <taxon>Christensenellales</taxon>
        <taxon>Christensenellaceae</taxon>
        <taxon>Candidatus Borkfalkia</taxon>
    </lineage>
</organism>
<dbReference type="EMBL" id="DXCF01000001">
    <property type="protein sequence ID" value="HIZ08850.1"/>
    <property type="molecule type" value="Genomic_DNA"/>
</dbReference>
<accession>A0A9D2D5K6</accession>
<feature type="transmembrane region" description="Helical" evidence="1">
    <location>
        <begin position="85"/>
        <end position="103"/>
    </location>
</feature>
<keyword evidence="1" id="KW-1133">Transmembrane helix</keyword>
<proteinExistence type="predicted"/>
<name>A0A9D2D5K6_9FIRM</name>
<comment type="caution">
    <text evidence="2">The sequence shown here is derived from an EMBL/GenBank/DDBJ whole genome shotgun (WGS) entry which is preliminary data.</text>
</comment>
<keyword evidence="1" id="KW-0472">Membrane</keyword>
<feature type="transmembrane region" description="Helical" evidence="1">
    <location>
        <begin position="33"/>
        <end position="52"/>
    </location>
</feature>
<feature type="transmembrane region" description="Helical" evidence="1">
    <location>
        <begin position="7"/>
        <end position="27"/>
    </location>
</feature>
<sequence>MRQRKKDVIFVILLAVTAAVGLAVIILEREFSMIPYYIVFSLFSIPSLYFNYSLSKRAVQSHIFLYEKNPGDGEPTGYILFRGKIFGWAVYLVALGLALFALFR</sequence>
<reference evidence="2" key="2">
    <citation type="submission" date="2021-04" db="EMBL/GenBank/DDBJ databases">
        <authorList>
            <person name="Gilroy R."/>
        </authorList>
    </citation>
    <scope>NUCLEOTIDE SEQUENCE</scope>
    <source>
        <strain evidence="2">CHK192-19661</strain>
    </source>
</reference>